<keyword evidence="3" id="KW-1185">Reference proteome</keyword>
<evidence type="ECO:0008006" key="4">
    <source>
        <dbReference type="Google" id="ProtNLM"/>
    </source>
</evidence>
<evidence type="ECO:0000313" key="2">
    <source>
        <dbReference type="EMBL" id="OMJ78903.1"/>
    </source>
</evidence>
<keyword evidence="1" id="KW-1133">Transmembrane helix</keyword>
<protein>
    <recommendedName>
        <fullName evidence="4">AttH domain-containing protein</fullName>
    </recommendedName>
</protein>
<organism evidence="2 3">
    <name type="scientific">Stentor coeruleus</name>
    <dbReference type="NCBI Taxonomy" id="5963"/>
    <lineage>
        <taxon>Eukaryota</taxon>
        <taxon>Sar</taxon>
        <taxon>Alveolata</taxon>
        <taxon>Ciliophora</taxon>
        <taxon>Postciliodesmatophora</taxon>
        <taxon>Heterotrichea</taxon>
        <taxon>Heterotrichida</taxon>
        <taxon>Stentoridae</taxon>
        <taxon>Stentor</taxon>
    </lineage>
</organism>
<keyword evidence="1" id="KW-0812">Transmembrane</keyword>
<accession>A0A1R2BQ16</accession>
<evidence type="ECO:0000313" key="3">
    <source>
        <dbReference type="Proteomes" id="UP000187209"/>
    </source>
</evidence>
<proteinExistence type="predicted"/>
<name>A0A1R2BQ16_9CILI</name>
<dbReference type="PANTHER" id="PTHR35868:SF3">
    <property type="entry name" value="DUF2804 DOMAIN-CONTAINING PROTEIN"/>
    <property type="match status" value="1"/>
</dbReference>
<comment type="caution">
    <text evidence="2">The sequence shown here is derived from an EMBL/GenBank/DDBJ whole genome shotgun (WGS) entry which is preliminary data.</text>
</comment>
<keyword evidence="1" id="KW-0472">Membrane</keyword>
<evidence type="ECO:0000256" key="1">
    <source>
        <dbReference type="SAM" id="Phobius"/>
    </source>
</evidence>
<gene>
    <name evidence="2" type="ORF">SteCoe_21173</name>
</gene>
<feature type="transmembrane region" description="Helical" evidence="1">
    <location>
        <begin position="7"/>
        <end position="27"/>
    </location>
</feature>
<dbReference type="PANTHER" id="PTHR35868">
    <property type="entry name" value="DUF2804 DOMAIN-CONTAINING PROTEIN-RELATED"/>
    <property type="match status" value="1"/>
</dbReference>
<dbReference type="Pfam" id="PF10974">
    <property type="entry name" value="DUF2804"/>
    <property type="match status" value="1"/>
</dbReference>
<dbReference type="OrthoDB" id="2588322at2759"/>
<reference evidence="2 3" key="1">
    <citation type="submission" date="2016-11" db="EMBL/GenBank/DDBJ databases">
        <title>The macronuclear genome of Stentor coeruleus: a giant cell with tiny introns.</title>
        <authorList>
            <person name="Slabodnick M."/>
            <person name="Ruby J.G."/>
            <person name="Reiff S.B."/>
            <person name="Swart E.C."/>
            <person name="Gosai S."/>
            <person name="Prabakaran S."/>
            <person name="Witkowska E."/>
            <person name="Larue G.E."/>
            <person name="Fisher S."/>
            <person name="Freeman R.M."/>
            <person name="Gunawardena J."/>
            <person name="Chu W."/>
            <person name="Stover N.A."/>
            <person name="Gregory B.D."/>
            <person name="Nowacki M."/>
            <person name="Derisi J."/>
            <person name="Roy S.W."/>
            <person name="Marshall W.F."/>
            <person name="Sood P."/>
        </authorList>
    </citation>
    <scope>NUCLEOTIDE SEQUENCE [LARGE SCALE GENOMIC DNA]</scope>
    <source>
        <strain evidence="2">WM001</strain>
    </source>
</reference>
<sequence>MFPWLKCAAYLLIFCIIIELIILGPPLTNRITTSIYQYNLDLKVGDVLTNEGKLQHTGYLSFPTLHWNPQSLNSTLYKSLRYKQWDFYAMYTENITLCVALADIGYAKNAFITIYEKGRDPITYDQIIFPWEPTKMSDTSEEGTTFYNSSSIFVLFVNAHKYLKSVIAHNSNTEINLQFRKSPQQESIVYLGPFNSDMSQFFYSHKVYNYKVYGYAEIQGREYVFDNELGMLDWVRGVWPYHGGWIWGSGMGEYQGNKFALNLGELPKDPNVAKATDDCVIINEMMIKLDVVVMEKSEKDENVWEFKTVNSEPQAMYSVIKGEFRVEAKYNKKINFWVFQSYLIQNFGVFEGEVKTLEENYKFKVRGILEVHSARW</sequence>
<dbReference type="EMBL" id="MPUH01000497">
    <property type="protein sequence ID" value="OMJ78903.1"/>
    <property type="molecule type" value="Genomic_DNA"/>
</dbReference>
<dbReference type="AlphaFoldDB" id="A0A1R2BQ16"/>
<dbReference type="InterPro" id="IPR021243">
    <property type="entry name" value="DUF2804"/>
</dbReference>
<dbReference type="Proteomes" id="UP000187209">
    <property type="component" value="Unassembled WGS sequence"/>
</dbReference>